<keyword evidence="3" id="KW-1185">Reference proteome</keyword>
<dbReference type="KEGG" id="cge:100759358"/>
<accession>A0A9J7HDQ1</accession>
<dbReference type="SMART" id="SM00314">
    <property type="entry name" value="RA"/>
    <property type="match status" value="1"/>
</dbReference>
<dbReference type="PROSITE" id="PS50200">
    <property type="entry name" value="RA"/>
    <property type="match status" value="1"/>
</dbReference>
<dbReference type="CDD" id="cd17223">
    <property type="entry name" value="RA_RASSF6"/>
    <property type="match status" value="1"/>
</dbReference>
<reference evidence="3" key="1">
    <citation type="journal article" date="2018" name="Biotechnol. Bioeng.">
        <title>A reference genome of the Chinese hamster based on a hybrid assembly strategy.</title>
        <authorList>
            <person name="Rupp O."/>
            <person name="MacDonald M.L."/>
            <person name="Li S."/>
            <person name="Dhiman H."/>
            <person name="Polson S."/>
            <person name="Griep S."/>
            <person name="Heffner K."/>
            <person name="Hernandez I."/>
            <person name="Brinkrolf K."/>
            <person name="Jadhav V."/>
            <person name="Samoudi M."/>
            <person name="Hao H."/>
            <person name="Kingham B."/>
            <person name="Goesmann A."/>
            <person name="Betenbaugh M.J."/>
            <person name="Lewis N.E."/>
            <person name="Borth N."/>
            <person name="Lee K.H."/>
        </authorList>
    </citation>
    <scope>NUCLEOTIDE SEQUENCE [LARGE SCALE GENOMIC DNA]</scope>
    <source>
        <strain evidence="3">17A/GY</strain>
    </source>
</reference>
<sequence length="456" mass="52092">MKKSQTERLINVSKTKRRVLAAIVYLQHGWLAKIMQPDFADKGAQNRDAGHLRLRAARPQESPLPSVTIAGELGGGGGKPHSLHSLLRGCGGWGESRPAESGIHSQGGASSDHLGKGGRITMMDHQYPSWIFVNERTFITREQLNSLLEAYNVFYENQKNLHILYGQTEDGQLIVEGMLDIFWGVKRPIQLKIQDEKQISSFDLLKSTETFSSKGGMTRWGEFDDLYRISELDRSQVLLSEGRHSSEDYLSYHSTLKPYADEEPSSPLLYRTMSEAALVRKRMKAPVTYRKDRQDHRASINGHFYNHETSIFTPTFGSETKVRTNSNMRTEEVIKQLLQKFKIENSPQDFALYIIFGTGEQRKLKKTDIPLLQRLLQGPSNSNARIFLMDKDTEEISSDVAQYINFQFSFLESILQRLDEEEKRETERIMAKFNTERAFILKCLQSKQAAKTETTV</sequence>
<proteinExistence type="predicted"/>
<dbReference type="Proteomes" id="UP001108280">
    <property type="component" value="Chromosome 1"/>
</dbReference>
<dbReference type="AlphaFoldDB" id="A0A9J7HDQ1"/>
<organism evidence="3 4">
    <name type="scientific">Cricetulus griseus</name>
    <name type="common">Chinese hamster</name>
    <name type="synonym">Cricetulus barabensis griseus</name>
    <dbReference type="NCBI Taxonomy" id="10029"/>
    <lineage>
        <taxon>Eukaryota</taxon>
        <taxon>Metazoa</taxon>
        <taxon>Chordata</taxon>
        <taxon>Craniata</taxon>
        <taxon>Vertebrata</taxon>
        <taxon>Euteleostomi</taxon>
        <taxon>Mammalia</taxon>
        <taxon>Eutheria</taxon>
        <taxon>Euarchontoglires</taxon>
        <taxon>Glires</taxon>
        <taxon>Rodentia</taxon>
        <taxon>Myomorpha</taxon>
        <taxon>Muroidea</taxon>
        <taxon>Cricetidae</taxon>
        <taxon>Cricetinae</taxon>
        <taxon>Cricetulus</taxon>
    </lineage>
</organism>
<feature type="domain" description="Ras-associating" evidence="1">
    <location>
        <begin position="305"/>
        <end position="393"/>
    </location>
</feature>
<dbReference type="InterPro" id="IPR029071">
    <property type="entry name" value="Ubiquitin-like_domsf"/>
</dbReference>
<evidence type="ECO:0000259" key="1">
    <source>
        <dbReference type="PROSITE" id="PS50200"/>
    </source>
</evidence>
<protein>
    <submittedName>
        <fullName evidence="4">Ras association domain-containing protein 6</fullName>
    </submittedName>
</protein>
<dbReference type="PANTHER" id="PTHR22738">
    <property type="entry name" value="RASSF"/>
    <property type="match status" value="1"/>
</dbReference>
<dbReference type="PANTHER" id="PTHR22738:SF3">
    <property type="entry name" value="RAS ASSOCIATION DOMAIN-CONTAINING PROTEIN 6"/>
    <property type="match status" value="1"/>
</dbReference>
<dbReference type="InterPro" id="IPR011524">
    <property type="entry name" value="SARAH_dom"/>
</dbReference>
<dbReference type="SUPFAM" id="SSF54236">
    <property type="entry name" value="Ubiquitin-like"/>
    <property type="match status" value="1"/>
</dbReference>
<dbReference type="PROSITE" id="PS50951">
    <property type="entry name" value="SARAH"/>
    <property type="match status" value="1"/>
</dbReference>
<feature type="domain" description="SARAH" evidence="2">
    <location>
        <begin position="400"/>
        <end position="447"/>
    </location>
</feature>
<dbReference type="CTD" id="166824"/>
<dbReference type="GO" id="GO:0007165">
    <property type="term" value="P:signal transduction"/>
    <property type="evidence" value="ECO:0007669"/>
    <property type="project" value="InterPro"/>
</dbReference>
<dbReference type="InterPro" id="IPR000159">
    <property type="entry name" value="RA_dom"/>
</dbReference>
<dbReference type="Gene3D" id="3.10.20.90">
    <property type="entry name" value="Phosphatidylinositol 3-kinase Catalytic Subunit, Chain A, domain 1"/>
    <property type="match status" value="1"/>
</dbReference>
<reference evidence="4" key="3">
    <citation type="submission" date="2025-08" db="UniProtKB">
        <authorList>
            <consortium name="RefSeq"/>
        </authorList>
    </citation>
    <scope>IDENTIFICATION</scope>
    <source>
        <strain evidence="4">17A/GY</strain>
        <tissue evidence="4">Liver</tissue>
    </source>
</reference>
<dbReference type="InterPro" id="IPR049787">
    <property type="entry name" value="SARAH_RASSF6"/>
</dbReference>
<reference evidence="3" key="2">
    <citation type="journal article" date="2020" name="Biotechnol. Bioeng.">
        <title>Chromosome-scale scaffolds for the Chinese hamster reference genome assembly to facilitate the study of the CHO epigenome.</title>
        <authorList>
            <person name="Hilliard W."/>
            <person name="MacDonald M."/>
            <person name="Lee K.H."/>
        </authorList>
    </citation>
    <scope>NUCLEOTIDE SEQUENCE [LARGE SCALE GENOMIC DNA]</scope>
    <source>
        <strain evidence="3">17A/GY</strain>
    </source>
</reference>
<dbReference type="RefSeq" id="XP_035316750.1">
    <property type="nucleotide sequence ID" value="XM_035460859.1"/>
</dbReference>
<dbReference type="RefSeq" id="XP_035308942.1">
    <property type="nucleotide sequence ID" value="XM_035453051.1"/>
</dbReference>
<evidence type="ECO:0000259" key="2">
    <source>
        <dbReference type="PROSITE" id="PS50951"/>
    </source>
</evidence>
<dbReference type="Pfam" id="PF00788">
    <property type="entry name" value="RA"/>
    <property type="match status" value="1"/>
</dbReference>
<gene>
    <name evidence="4" type="primary">Rassf6</name>
</gene>
<dbReference type="GeneID" id="100759358"/>
<dbReference type="OrthoDB" id="9976881at2759"/>
<dbReference type="CDD" id="cd21895">
    <property type="entry name" value="SARAH_RASSF6"/>
    <property type="match status" value="1"/>
</dbReference>
<dbReference type="InterPro" id="IPR033614">
    <property type="entry name" value="RASSF1-6"/>
</dbReference>
<evidence type="ECO:0000313" key="4">
    <source>
        <dbReference type="RefSeq" id="XP_035308942.1"/>
    </source>
</evidence>
<name>A0A9J7HDQ1_CRIGR</name>
<evidence type="ECO:0000313" key="3">
    <source>
        <dbReference type="Proteomes" id="UP001108280"/>
    </source>
</evidence>
<dbReference type="Pfam" id="PF16517">
    <property type="entry name" value="Nore1-SARAH"/>
    <property type="match status" value="1"/>
</dbReference>